<keyword evidence="3" id="KW-0804">Transcription</keyword>
<dbReference type="Gene3D" id="1.10.10.10">
    <property type="entry name" value="Winged helix-like DNA-binding domain superfamily/Winged helix DNA-binding domain"/>
    <property type="match status" value="1"/>
</dbReference>
<dbReference type="Proteomes" id="UP000249616">
    <property type="component" value="Chromosome"/>
</dbReference>
<dbReference type="PRINTS" id="PR00598">
    <property type="entry name" value="HTHMARR"/>
</dbReference>
<protein>
    <submittedName>
        <fullName evidence="6">MarR family transcriptional regulator</fullName>
    </submittedName>
</protein>
<dbReference type="PROSITE" id="PS50995">
    <property type="entry name" value="HTH_MARR_2"/>
    <property type="match status" value="1"/>
</dbReference>
<reference evidence="6 7" key="1">
    <citation type="journal article" date="2019" name="Int. J. Syst. Evol. Microbiol.">
        <title>Streptomyces cadmiisoli sp. nov., a novel actinomycete isolated from cadmium-contaminated soil.</title>
        <authorList>
            <person name="Li K."/>
            <person name="Tang X."/>
            <person name="Zhao J."/>
            <person name="Guo Y."/>
            <person name="Tang Y."/>
            <person name="Gao J."/>
        </authorList>
    </citation>
    <scope>NUCLEOTIDE SEQUENCE [LARGE SCALE GENOMIC DNA]</scope>
    <source>
        <strain evidence="6 7">ZFG47</strain>
    </source>
</reference>
<dbReference type="KEGG" id="scad:DN051_11110"/>
<evidence type="ECO:0000259" key="5">
    <source>
        <dbReference type="PROSITE" id="PS50995"/>
    </source>
</evidence>
<dbReference type="SUPFAM" id="SSF46785">
    <property type="entry name" value="Winged helix' DNA-binding domain"/>
    <property type="match status" value="1"/>
</dbReference>
<keyword evidence="2" id="KW-0238">DNA-binding</keyword>
<name>A0A2Z4IW71_9ACTN</name>
<dbReference type="AlphaFoldDB" id="A0A2Z4IW71"/>
<dbReference type="InterPro" id="IPR000835">
    <property type="entry name" value="HTH_MarR-typ"/>
</dbReference>
<evidence type="ECO:0000256" key="1">
    <source>
        <dbReference type="ARBA" id="ARBA00023015"/>
    </source>
</evidence>
<feature type="region of interest" description="Disordered" evidence="4">
    <location>
        <begin position="1"/>
        <end position="37"/>
    </location>
</feature>
<dbReference type="GO" id="GO:0003677">
    <property type="term" value="F:DNA binding"/>
    <property type="evidence" value="ECO:0007669"/>
    <property type="project" value="UniProtKB-KW"/>
</dbReference>
<keyword evidence="1" id="KW-0805">Transcription regulation</keyword>
<proteinExistence type="predicted"/>
<evidence type="ECO:0000313" key="7">
    <source>
        <dbReference type="Proteomes" id="UP000249616"/>
    </source>
</evidence>
<dbReference type="GO" id="GO:0003700">
    <property type="term" value="F:DNA-binding transcription factor activity"/>
    <property type="evidence" value="ECO:0007669"/>
    <property type="project" value="InterPro"/>
</dbReference>
<dbReference type="InterPro" id="IPR036390">
    <property type="entry name" value="WH_DNA-bd_sf"/>
</dbReference>
<evidence type="ECO:0000256" key="4">
    <source>
        <dbReference type="SAM" id="MobiDB-lite"/>
    </source>
</evidence>
<feature type="domain" description="HTH marR-type" evidence="5">
    <location>
        <begin position="42"/>
        <end position="174"/>
    </location>
</feature>
<keyword evidence="7" id="KW-1185">Reference proteome</keyword>
<organism evidence="6 7">
    <name type="scientific">Streptomyces cadmiisoli</name>
    <dbReference type="NCBI Taxonomy" id="2184053"/>
    <lineage>
        <taxon>Bacteria</taxon>
        <taxon>Bacillati</taxon>
        <taxon>Actinomycetota</taxon>
        <taxon>Actinomycetes</taxon>
        <taxon>Kitasatosporales</taxon>
        <taxon>Streptomycetaceae</taxon>
        <taxon>Streptomyces</taxon>
        <taxon>Streptomyces aurantiacus group</taxon>
    </lineage>
</organism>
<evidence type="ECO:0000313" key="6">
    <source>
        <dbReference type="EMBL" id="AWW37112.1"/>
    </source>
</evidence>
<dbReference type="SMART" id="SM00347">
    <property type="entry name" value="HTH_MARR"/>
    <property type="match status" value="1"/>
</dbReference>
<gene>
    <name evidence="6" type="ORF">DN051_11110</name>
</gene>
<dbReference type="PANTHER" id="PTHR42756">
    <property type="entry name" value="TRANSCRIPTIONAL REGULATOR, MARR"/>
    <property type="match status" value="1"/>
</dbReference>
<evidence type="ECO:0000256" key="2">
    <source>
        <dbReference type="ARBA" id="ARBA00023125"/>
    </source>
</evidence>
<evidence type="ECO:0000256" key="3">
    <source>
        <dbReference type="ARBA" id="ARBA00023163"/>
    </source>
</evidence>
<accession>A0A2Z4IW71</accession>
<dbReference type="InterPro" id="IPR036388">
    <property type="entry name" value="WH-like_DNA-bd_sf"/>
</dbReference>
<sequence>MVNRLCSPGGRRGMPTVSKGRAEARVPRHETTGADAGPLRLRSGVAPKLRLVAKESRAFFEEELGRSGVTFATWTVLATLKLEGPMIQRRLAQYLSIEGPTLTRHLETMERRGIVLRTRSGSDRRAVTVEVTPEGDAMYAQIESIALRSHERMLEGISDGEIEQLSRLLEKILANVTAE</sequence>
<dbReference type="Pfam" id="PF01047">
    <property type="entry name" value="MarR"/>
    <property type="match status" value="1"/>
</dbReference>
<feature type="compositionally biased region" description="Basic and acidic residues" evidence="4">
    <location>
        <begin position="20"/>
        <end position="32"/>
    </location>
</feature>
<dbReference type="PANTHER" id="PTHR42756:SF1">
    <property type="entry name" value="TRANSCRIPTIONAL REPRESSOR OF EMRAB OPERON"/>
    <property type="match status" value="1"/>
</dbReference>
<dbReference type="EMBL" id="CP030073">
    <property type="protein sequence ID" value="AWW37112.1"/>
    <property type="molecule type" value="Genomic_DNA"/>
</dbReference>